<evidence type="ECO:0000313" key="3">
    <source>
        <dbReference type="EMBL" id="GHP10982.1"/>
    </source>
</evidence>
<feature type="compositionally biased region" description="Polar residues" evidence="2">
    <location>
        <begin position="1283"/>
        <end position="1296"/>
    </location>
</feature>
<keyword evidence="1" id="KW-0175">Coiled coil</keyword>
<proteinExistence type="predicted"/>
<organism evidence="3 4">
    <name type="scientific">Pycnococcus provasolii</name>
    <dbReference type="NCBI Taxonomy" id="41880"/>
    <lineage>
        <taxon>Eukaryota</taxon>
        <taxon>Viridiplantae</taxon>
        <taxon>Chlorophyta</taxon>
        <taxon>Pseudoscourfieldiophyceae</taxon>
        <taxon>Pseudoscourfieldiales</taxon>
        <taxon>Pycnococcaceae</taxon>
        <taxon>Pycnococcus</taxon>
    </lineage>
</organism>
<name>A0A830HV47_9CHLO</name>
<feature type="coiled-coil region" evidence="1">
    <location>
        <begin position="953"/>
        <end position="1002"/>
    </location>
</feature>
<protein>
    <submittedName>
        <fullName evidence="3">Uncharacterized protein</fullName>
    </submittedName>
</protein>
<feature type="compositionally biased region" description="Basic and acidic residues" evidence="2">
    <location>
        <begin position="1"/>
        <end position="11"/>
    </location>
</feature>
<feature type="coiled-coil region" evidence="1">
    <location>
        <begin position="709"/>
        <end position="804"/>
    </location>
</feature>
<feature type="coiled-coil region" evidence="1">
    <location>
        <begin position="603"/>
        <end position="668"/>
    </location>
</feature>
<dbReference type="Proteomes" id="UP000660262">
    <property type="component" value="Unassembled WGS sequence"/>
</dbReference>
<feature type="region of interest" description="Disordered" evidence="2">
    <location>
        <begin position="1"/>
        <end position="22"/>
    </location>
</feature>
<evidence type="ECO:0000256" key="2">
    <source>
        <dbReference type="SAM" id="MobiDB-lite"/>
    </source>
</evidence>
<feature type="region of interest" description="Disordered" evidence="2">
    <location>
        <begin position="1126"/>
        <end position="1150"/>
    </location>
</feature>
<feature type="compositionally biased region" description="Low complexity" evidence="2">
    <location>
        <begin position="1346"/>
        <end position="1359"/>
    </location>
</feature>
<feature type="region of interest" description="Disordered" evidence="2">
    <location>
        <begin position="358"/>
        <end position="380"/>
    </location>
</feature>
<feature type="region of interest" description="Disordered" evidence="2">
    <location>
        <begin position="561"/>
        <end position="594"/>
    </location>
</feature>
<feature type="region of interest" description="Disordered" evidence="2">
    <location>
        <begin position="1332"/>
        <end position="1359"/>
    </location>
</feature>
<reference evidence="3" key="1">
    <citation type="submission" date="2020-10" db="EMBL/GenBank/DDBJ databases">
        <title>Unveiling of a novel bifunctional photoreceptor, Dualchrome1, isolated from a cosmopolitan green alga.</title>
        <authorList>
            <person name="Suzuki S."/>
            <person name="Kawachi M."/>
        </authorList>
    </citation>
    <scope>NUCLEOTIDE SEQUENCE</scope>
    <source>
        <strain evidence="3">NIES 2893</strain>
    </source>
</reference>
<gene>
    <name evidence="3" type="ORF">PPROV_000971200</name>
</gene>
<feature type="region of interest" description="Disordered" evidence="2">
    <location>
        <begin position="1039"/>
        <end position="1113"/>
    </location>
</feature>
<feature type="compositionally biased region" description="Basic and acidic residues" evidence="2">
    <location>
        <begin position="584"/>
        <end position="594"/>
    </location>
</feature>
<accession>A0A830HV47</accession>
<dbReference type="EMBL" id="BNJQ01000032">
    <property type="protein sequence ID" value="GHP10982.1"/>
    <property type="molecule type" value="Genomic_DNA"/>
</dbReference>
<evidence type="ECO:0000256" key="1">
    <source>
        <dbReference type="SAM" id="Coils"/>
    </source>
</evidence>
<sequence length="1359" mass="151403">MDDVDEKRAVLKDLQNQQADRTAAMERKVQEARGVVEERTKILSAAKDAKVADDVELEKATEGLEKHFAQYREAALTELQAEQAKRKAELTTAMGTFETDARQLEEDVEASYATLSGAKHAARQAEADLQSQKQAFGSEHHQRSLAFEEERRAIEREETAFNYRIAEMETASQEALRREAERLSRVAEERSARATRLRSQMQTSSTKRAQDEANCAARLAELEKQIAELGTSMAEAVIVHMSQRRQDESDWTARASALEATLQRIDRMGSAANASSDFIPGTNLGPESSVTSLSSHMSHAMSIASSAGVSSQGTDGIGALVLRAGSLSFSAATVGFDLNNPVALLQAEKERLIAERRRREEAAAHDEQRLQREEASAHAELSARKEILKNMKEREEAKLAVERENKTSSLAKRREDLDARISEAKEKDTAAETRFETMLTDASELCTRLELASASADAVFATYRQRLSERSSELKVAAETLDKDMADVQKTADAKARAKVDAERDAISLTFADRPSFAAFLSAEKLFNAAQEALDGLTADAEALAATHADAVAAVQDDVDSAARTHDGKQTSVESLNESKRRRQEASEKERQDALDLSQADFIKRVEKGLKDAEADLEAHRGMHGEDTAIGAESAAARRKYQEIVSDLEAMTRRHDEARIEAANIRAAQLEALSRARDALATRLQEQVDTGKTVVASRRIESEESKRPLQDMEMVHQELKKTLNDKRAELAAKESAARSELESATARLSAARDRLVGQRRRKTEEVSENAKKRELANAEYDVRGAELEEKIRELTDKCRLAIEADRLALERAFVDDKERRDAAARRRREALAAAHHSVEEASIKMKQMDELSLQATEEARERREIASEALKSAEDAKGEHKRVEVEERRCKSICDIERRRLKREVEQLEHEYELEMNGLDLGLKQEREMRESDAAAGLEASLLELEKALEGGLEEVEKERNIHRRDMKDEQRELEQRRARVNEELAQAIAQLNEAKDAHMASLDSELDRLDNAARAELAAAGAAAARHADAFSRELGDLSRRMEHSREALEECVRNDELEEERKEEQRRQSEFLRMREKVEREEREIQRREEERREAKKRLEEEQRAANAKMEELARTLEEERRAAARRAEEQKRAEQAVVQEREEKEERIRELRARMEMAEREDATRRMAVTRRLNDPSKRLRLGGVSVAAHSESIPAAAAPIMELPSPENSSVFISEDAGAGPNGAPPRVRDVTYGAWENSASPGKENGGQQQDAALHSSPSPAKESQPVVAGERLVPSEPATTSEADSSINSANRKEHLIKQMEHEASLFAKEKAAMASEMARLEAELASLDDDHGGSGGGVLPPAAAGAITTATT</sequence>
<keyword evidence="4" id="KW-1185">Reference proteome</keyword>
<comment type="caution">
    <text evidence="3">The sequence shown here is derived from an EMBL/GenBank/DDBJ whole genome shotgun (WGS) entry which is preliminary data.</text>
</comment>
<feature type="compositionally biased region" description="Polar residues" evidence="2">
    <location>
        <begin position="1251"/>
        <end position="1264"/>
    </location>
</feature>
<evidence type="ECO:0000313" key="4">
    <source>
        <dbReference type="Proteomes" id="UP000660262"/>
    </source>
</evidence>
<feature type="coiled-coil region" evidence="1">
    <location>
        <begin position="856"/>
        <end position="918"/>
    </location>
</feature>
<feature type="region of interest" description="Disordered" evidence="2">
    <location>
        <begin position="1241"/>
        <end position="1303"/>
    </location>
</feature>